<dbReference type="Proteomes" id="UP001500221">
    <property type="component" value="Unassembled WGS sequence"/>
</dbReference>
<proteinExistence type="predicted"/>
<protein>
    <submittedName>
        <fullName evidence="1">Gamma-glutamyl kinase</fullName>
    </submittedName>
</protein>
<dbReference type="InterPro" id="IPR027417">
    <property type="entry name" value="P-loop_NTPase"/>
</dbReference>
<dbReference type="EMBL" id="BAABKG010000003">
    <property type="protein sequence ID" value="GAA5149661.1"/>
    <property type="molecule type" value="Genomic_DNA"/>
</dbReference>
<dbReference type="RefSeq" id="WP_345458871.1">
    <property type="nucleotide sequence ID" value="NZ_BAABKG010000003.1"/>
</dbReference>
<reference evidence="2" key="1">
    <citation type="journal article" date="2019" name="Int. J. Syst. Evol. Microbiol.">
        <title>The Global Catalogue of Microorganisms (GCM) 10K type strain sequencing project: providing services to taxonomists for standard genome sequencing and annotation.</title>
        <authorList>
            <consortium name="The Broad Institute Genomics Platform"/>
            <consortium name="The Broad Institute Genome Sequencing Center for Infectious Disease"/>
            <person name="Wu L."/>
            <person name="Ma J."/>
        </authorList>
    </citation>
    <scope>NUCLEOTIDE SEQUENCE [LARGE SCALE GENOMIC DNA]</scope>
    <source>
        <strain evidence="2">JCM 18459</strain>
    </source>
</reference>
<dbReference type="GO" id="GO:0016301">
    <property type="term" value="F:kinase activity"/>
    <property type="evidence" value="ECO:0007669"/>
    <property type="project" value="UniProtKB-KW"/>
</dbReference>
<organism evidence="1 2">
    <name type="scientific">Nocardioides marinquilinus</name>
    <dbReference type="NCBI Taxonomy" id="1210400"/>
    <lineage>
        <taxon>Bacteria</taxon>
        <taxon>Bacillati</taxon>
        <taxon>Actinomycetota</taxon>
        <taxon>Actinomycetes</taxon>
        <taxon>Propionibacteriales</taxon>
        <taxon>Nocardioidaceae</taxon>
        <taxon>Nocardioides</taxon>
    </lineage>
</organism>
<keyword evidence="1" id="KW-0418">Kinase</keyword>
<keyword evidence="2" id="KW-1185">Reference proteome</keyword>
<comment type="caution">
    <text evidence="1">The sequence shown here is derived from an EMBL/GenBank/DDBJ whole genome shotgun (WGS) entry which is preliminary data.</text>
</comment>
<keyword evidence="1" id="KW-0808">Transferase</keyword>
<gene>
    <name evidence="1" type="ORF">GCM10023340_25350</name>
</gene>
<dbReference type="Gene3D" id="3.40.50.300">
    <property type="entry name" value="P-loop containing nucleotide triphosphate hydrolases"/>
    <property type="match status" value="1"/>
</dbReference>
<sequence>MIIAPSHGFVLLSLPKVASTSLDAALERYHETPPARRQPPKHQNVRAFHQTTVRKVERLGFGRDAYELVCLFREPVAWLESWWRYRQRDHTRENRSERFTGDIAFDDFAELFLTDKERTGISGRPAQFVAGDPEQGWRIDRIFALDRPDVWTAWFSEQVGAPVEVTRRNQASARRPPELDADLRARLEAWFEPEREILDHLAVTGSWQPPHGWTPSGLATDDD</sequence>
<dbReference type="SUPFAM" id="SSF52540">
    <property type="entry name" value="P-loop containing nucleoside triphosphate hydrolases"/>
    <property type="match status" value="1"/>
</dbReference>
<accession>A0ABP9PNU9</accession>
<evidence type="ECO:0000313" key="1">
    <source>
        <dbReference type="EMBL" id="GAA5149661.1"/>
    </source>
</evidence>
<name>A0ABP9PNU9_9ACTN</name>
<evidence type="ECO:0000313" key="2">
    <source>
        <dbReference type="Proteomes" id="UP001500221"/>
    </source>
</evidence>